<dbReference type="PANTHER" id="PTHR46268:SF6">
    <property type="entry name" value="UNIVERSAL STRESS PROTEIN UP12"/>
    <property type="match status" value="1"/>
</dbReference>
<reference evidence="2" key="1">
    <citation type="submission" date="2021-02" db="EMBL/GenBank/DDBJ databases">
        <title>Fulvivirga sp. S481 isolated from sea water.</title>
        <authorList>
            <person name="Bae S.S."/>
            <person name="Baek K."/>
        </authorList>
    </citation>
    <scope>NUCLEOTIDE SEQUENCE</scope>
    <source>
        <strain evidence="2">S481</strain>
    </source>
</reference>
<organism evidence="2 3">
    <name type="scientific">Fulvivirga lutea</name>
    <dbReference type="NCBI Taxonomy" id="2810512"/>
    <lineage>
        <taxon>Bacteria</taxon>
        <taxon>Pseudomonadati</taxon>
        <taxon>Bacteroidota</taxon>
        <taxon>Cytophagia</taxon>
        <taxon>Cytophagales</taxon>
        <taxon>Fulvivirgaceae</taxon>
        <taxon>Fulvivirga</taxon>
    </lineage>
</organism>
<dbReference type="EMBL" id="CP070608">
    <property type="protein sequence ID" value="QSE99266.1"/>
    <property type="molecule type" value="Genomic_DNA"/>
</dbReference>
<keyword evidence="3" id="KW-1185">Reference proteome</keyword>
<dbReference type="PANTHER" id="PTHR46268">
    <property type="entry name" value="STRESS RESPONSE PROTEIN NHAX"/>
    <property type="match status" value="1"/>
</dbReference>
<protein>
    <submittedName>
        <fullName evidence="2">Universal stress protein</fullName>
    </submittedName>
</protein>
<evidence type="ECO:0000313" key="3">
    <source>
        <dbReference type="Proteomes" id="UP000662783"/>
    </source>
</evidence>
<comment type="similarity">
    <text evidence="1">Belongs to the universal stress protein A family.</text>
</comment>
<dbReference type="Proteomes" id="UP000662783">
    <property type="component" value="Chromosome"/>
</dbReference>
<evidence type="ECO:0000313" key="2">
    <source>
        <dbReference type="EMBL" id="QSE99266.1"/>
    </source>
</evidence>
<proteinExistence type="inferred from homology"/>
<dbReference type="CDD" id="cd00293">
    <property type="entry name" value="USP-like"/>
    <property type="match status" value="1"/>
</dbReference>
<dbReference type="AlphaFoldDB" id="A0A975A2W1"/>
<dbReference type="RefSeq" id="WP_205723777.1">
    <property type="nucleotide sequence ID" value="NZ_CP070608.1"/>
</dbReference>
<dbReference type="KEGG" id="fuv:JR347_09310"/>
<dbReference type="Gene3D" id="3.40.50.12370">
    <property type="match status" value="1"/>
</dbReference>
<evidence type="ECO:0000256" key="1">
    <source>
        <dbReference type="ARBA" id="ARBA00008791"/>
    </source>
</evidence>
<dbReference type="SUPFAM" id="SSF52402">
    <property type="entry name" value="Adenine nucleotide alpha hydrolases-like"/>
    <property type="match status" value="1"/>
</dbReference>
<sequence>MKKMQNWLIDLNAITLGSEALENIMSLANQLKPKTIHFIHVAKKVELPADLKSEFPDLQQVEIKSQAEKVMELAASELSKEIEVSVTAKIGDVLAEILNVATENQSDLILTTCSASVITRVIKEAPCHVMVVPEKKVDVKSIFIPIDFSKQTELSMELVNALDTNLSIENVQAIHFYKDASYYIQKVCESPYEVEELIKERIELNGKLNTYSKHKRERFTADHSHLNDLKVSDYKVSKGIDPHRAVNEAIQQSNSQLIVLGAFTNKEDQPGLLGKVPYSMNFNDDKYYIVAKEGAFIDENKSLFKAILNFA</sequence>
<name>A0A975A2W1_9BACT</name>
<accession>A0A975A2W1</accession>
<gene>
    <name evidence="2" type="ORF">JR347_09310</name>
</gene>